<feature type="region of interest" description="Disordered" evidence="1">
    <location>
        <begin position="66"/>
        <end position="90"/>
    </location>
</feature>
<sequence>MRRRKKKFNSHLISLVWVLGIQFLALPFYHFHPDTQHSHPGESSHHHNAYFHSVELESIVHLTHSHDHNSADHHSQHSENNGEGDSGVELNNETLKSKDSFKVLKIFSTFTSPAISNKFKTYNPPFEGNDFYSLVIQYQIRERSPPFSLI</sequence>
<evidence type="ECO:0000256" key="2">
    <source>
        <dbReference type="SAM" id="Phobius"/>
    </source>
</evidence>
<keyword evidence="2" id="KW-0472">Membrane</keyword>
<feature type="transmembrane region" description="Helical" evidence="2">
    <location>
        <begin position="12"/>
        <end position="31"/>
    </location>
</feature>
<proteinExistence type="predicted"/>
<accession>A0A382PZN5</accession>
<reference evidence="3" key="1">
    <citation type="submission" date="2018-05" db="EMBL/GenBank/DDBJ databases">
        <authorList>
            <person name="Lanie J.A."/>
            <person name="Ng W.-L."/>
            <person name="Kazmierczak K.M."/>
            <person name="Andrzejewski T.M."/>
            <person name="Davidsen T.M."/>
            <person name="Wayne K.J."/>
            <person name="Tettelin H."/>
            <person name="Glass J.I."/>
            <person name="Rusch D."/>
            <person name="Podicherti R."/>
            <person name="Tsui H.-C.T."/>
            <person name="Winkler M.E."/>
        </authorList>
    </citation>
    <scope>NUCLEOTIDE SEQUENCE</scope>
</reference>
<name>A0A382PZN5_9ZZZZ</name>
<feature type="compositionally biased region" description="Polar residues" evidence="1">
    <location>
        <begin position="79"/>
        <end position="90"/>
    </location>
</feature>
<protein>
    <submittedName>
        <fullName evidence="3">Uncharacterized protein</fullName>
    </submittedName>
</protein>
<keyword evidence="2" id="KW-1133">Transmembrane helix</keyword>
<dbReference type="EMBL" id="UINC01110610">
    <property type="protein sequence ID" value="SVC78230.1"/>
    <property type="molecule type" value="Genomic_DNA"/>
</dbReference>
<evidence type="ECO:0000313" key="3">
    <source>
        <dbReference type="EMBL" id="SVC78230.1"/>
    </source>
</evidence>
<organism evidence="3">
    <name type="scientific">marine metagenome</name>
    <dbReference type="NCBI Taxonomy" id="408172"/>
    <lineage>
        <taxon>unclassified sequences</taxon>
        <taxon>metagenomes</taxon>
        <taxon>ecological metagenomes</taxon>
    </lineage>
</organism>
<feature type="compositionally biased region" description="Basic and acidic residues" evidence="1">
    <location>
        <begin position="66"/>
        <end position="77"/>
    </location>
</feature>
<dbReference type="AlphaFoldDB" id="A0A382PZN5"/>
<evidence type="ECO:0000256" key="1">
    <source>
        <dbReference type="SAM" id="MobiDB-lite"/>
    </source>
</evidence>
<keyword evidence="2" id="KW-0812">Transmembrane</keyword>
<gene>
    <name evidence="3" type="ORF">METZ01_LOCUS331084</name>
</gene>